<comment type="similarity">
    <text evidence="2">Belongs to the ROK (NagC/XylR) family.</text>
</comment>
<keyword evidence="5" id="KW-0418">Kinase</keyword>
<evidence type="ECO:0000256" key="1">
    <source>
        <dbReference type="ARBA" id="ARBA00002486"/>
    </source>
</evidence>
<keyword evidence="5" id="KW-0808">Transferase</keyword>
<dbReference type="SUPFAM" id="SSF46785">
    <property type="entry name" value="Winged helix' DNA-binding domain"/>
    <property type="match status" value="1"/>
</dbReference>
<dbReference type="Proteomes" id="UP000321547">
    <property type="component" value="Unassembled WGS sequence"/>
</dbReference>
<comment type="function">
    <text evidence="1">Transcriptional repressor of xylose-utilizing enzymes.</text>
</comment>
<accession>A0A1I5RQD0</accession>
<dbReference type="EMBL" id="BJWI01000097">
    <property type="protein sequence ID" value="GEM02972.1"/>
    <property type="molecule type" value="Genomic_DNA"/>
</dbReference>
<reference evidence="4 7" key="2">
    <citation type="submission" date="2019-07" db="EMBL/GenBank/DDBJ databases">
        <title>Whole genome shotgun sequence of Halolactibacillus halophilus NBRC 100868.</title>
        <authorList>
            <person name="Hosoyama A."/>
            <person name="Uohara A."/>
            <person name="Ohji S."/>
            <person name="Ichikawa N."/>
        </authorList>
    </citation>
    <scope>NUCLEOTIDE SEQUENCE [LARGE SCALE GENOMIC DNA]</scope>
    <source>
        <strain evidence="4 7">NBRC 100868</strain>
    </source>
</reference>
<evidence type="ECO:0000256" key="2">
    <source>
        <dbReference type="ARBA" id="ARBA00006479"/>
    </source>
</evidence>
<dbReference type="Pfam" id="PF00480">
    <property type="entry name" value="ROK"/>
    <property type="match status" value="1"/>
</dbReference>
<organism evidence="5 6">
    <name type="scientific">Halolactibacillus halophilus</name>
    <dbReference type="NCBI Taxonomy" id="306540"/>
    <lineage>
        <taxon>Bacteria</taxon>
        <taxon>Bacillati</taxon>
        <taxon>Bacillota</taxon>
        <taxon>Bacilli</taxon>
        <taxon>Bacillales</taxon>
        <taxon>Bacillaceae</taxon>
        <taxon>Halolactibacillus</taxon>
    </lineage>
</organism>
<dbReference type="OrthoDB" id="9796533at2"/>
<protein>
    <submittedName>
        <fullName evidence="5">Sugar kinase of the NBD/HSP70 family, may contain an N-terminal HTH domain</fullName>
    </submittedName>
    <submittedName>
        <fullName evidence="4">Xylose repressor</fullName>
    </submittedName>
</protein>
<dbReference type="CDD" id="cd24076">
    <property type="entry name" value="ASKHA_ATPase_ROK_BsXylR-like"/>
    <property type="match status" value="1"/>
</dbReference>
<dbReference type="InterPro" id="IPR036390">
    <property type="entry name" value="WH_DNA-bd_sf"/>
</dbReference>
<dbReference type="Proteomes" id="UP000242243">
    <property type="component" value="Unassembled WGS sequence"/>
</dbReference>
<dbReference type="PANTHER" id="PTHR18964">
    <property type="entry name" value="ROK (REPRESSOR, ORF, KINASE) FAMILY"/>
    <property type="match status" value="1"/>
</dbReference>
<reference evidence="5 6" key="1">
    <citation type="submission" date="2016-10" db="EMBL/GenBank/DDBJ databases">
        <authorList>
            <person name="de Groot N.N."/>
        </authorList>
    </citation>
    <scope>NUCLEOTIDE SEQUENCE [LARGE SCALE GENOMIC DNA]</scope>
    <source>
        <strain evidence="5 6">DSM 17073</strain>
    </source>
</reference>
<keyword evidence="3" id="KW-0119">Carbohydrate metabolism</keyword>
<dbReference type="InterPro" id="IPR043129">
    <property type="entry name" value="ATPase_NBD"/>
</dbReference>
<dbReference type="AlphaFoldDB" id="A0A1I5RQD0"/>
<dbReference type="InterPro" id="IPR000600">
    <property type="entry name" value="ROK"/>
</dbReference>
<evidence type="ECO:0000313" key="4">
    <source>
        <dbReference type="EMBL" id="GEM02972.1"/>
    </source>
</evidence>
<dbReference type="GO" id="GO:0042732">
    <property type="term" value="P:D-xylose metabolic process"/>
    <property type="evidence" value="ECO:0007669"/>
    <property type="project" value="UniProtKB-KW"/>
</dbReference>
<dbReference type="RefSeq" id="WP_089833114.1">
    <property type="nucleotide sequence ID" value="NZ_BJWI01000097.1"/>
</dbReference>
<name>A0A1I5RQD0_9BACI</name>
<evidence type="ECO:0000256" key="3">
    <source>
        <dbReference type="ARBA" id="ARBA00022629"/>
    </source>
</evidence>
<dbReference type="PROSITE" id="PS01125">
    <property type="entry name" value="ROK"/>
    <property type="match status" value="1"/>
</dbReference>
<dbReference type="GO" id="GO:0016301">
    <property type="term" value="F:kinase activity"/>
    <property type="evidence" value="ECO:0007669"/>
    <property type="project" value="UniProtKB-KW"/>
</dbReference>
<dbReference type="InterPro" id="IPR036388">
    <property type="entry name" value="WH-like_DNA-bd_sf"/>
</dbReference>
<dbReference type="SUPFAM" id="SSF53067">
    <property type="entry name" value="Actin-like ATPase domain"/>
    <property type="match status" value="1"/>
</dbReference>
<keyword evidence="7" id="KW-1185">Reference proteome</keyword>
<dbReference type="InterPro" id="IPR049874">
    <property type="entry name" value="ROK_cs"/>
</dbReference>
<gene>
    <name evidence="4" type="primary">xylR</name>
    <name evidence="4" type="ORF">HHA03_25040</name>
    <name evidence="5" type="ORF">SAMN05421839_1332</name>
</gene>
<dbReference type="STRING" id="306540.SAMN05421839_1332"/>
<evidence type="ECO:0000313" key="7">
    <source>
        <dbReference type="Proteomes" id="UP000321547"/>
    </source>
</evidence>
<proteinExistence type="inferred from homology"/>
<dbReference type="Pfam" id="PF13412">
    <property type="entry name" value="HTH_24"/>
    <property type="match status" value="1"/>
</dbReference>
<sequence length="399" mass="42917">MKRGSFQAMKRLNKSLILNKILNDGPISRAEIAKDIKLTPPTVGTIVKELIEQQIVKESAQGESKGGRKPTLLVVDHDAFYVIGIDAGPRDVTIVLTNLQADIIDRARKDVPAGIKKDAYLKLLIEETERLMNRNANYVDQLIGIGVAMHGVVDAEMGVGLYAPNLNLRDIPVKKVLTEHFDLVVQVENDARTLALAETWFGEGKGVSNLLAVNIGSGVGAGVVIDDELYRGKAHIAGEIGHMTIDLHGDVCSCGNRGCLQTIVSGEAIQKRAEQLIKTGVDTRLTQASPTAYDLYQAAEHGDAFSLQLLTETAEAIGIGLTNVIHTINPDRILLNGGVMKASKYLLPDIQRTVASRALTDQAKATPILVSKLGDNASALGAVALILVELFKRNGEIDV</sequence>
<keyword evidence="3" id="KW-0859">Xylose metabolism</keyword>
<dbReference type="PANTHER" id="PTHR18964:SF149">
    <property type="entry name" value="BIFUNCTIONAL UDP-N-ACETYLGLUCOSAMINE 2-EPIMERASE_N-ACETYLMANNOSAMINE KINASE"/>
    <property type="match status" value="1"/>
</dbReference>
<evidence type="ECO:0000313" key="5">
    <source>
        <dbReference type="EMBL" id="SFP60461.1"/>
    </source>
</evidence>
<dbReference type="Gene3D" id="3.30.420.40">
    <property type="match status" value="2"/>
</dbReference>
<evidence type="ECO:0000313" key="6">
    <source>
        <dbReference type="Proteomes" id="UP000242243"/>
    </source>
</evidence>
<dbReference type="EMBL" id="FOXC01000033">
    <property type="protein sequence ID" value="SFP60461.1"/>
    <property type="molecule type" value="Genomic_DNA"/>
</dbReference>
<dbReference type="Gene3D" id="1.10.10.10">
    <property type="entry name" value="Winged helix-like DNA-binding domain superfamily/Winged helix DNA-binding domain"/>
    <property type="match status" value="1"/>
</dbReference>